<gene>
    <name evidence="7" type="ORF">B0T15DRAFT_543579</name>
</gene>
<dbReference type="GO" id="GO:0020037">
    <property type="term" value="F:heme binding"/>
    <property type="evidence" value="ECO:0007669"/>
    <property type="project" value="InterPro"/>
</dbReference>
<comment type="cofactor">
    <cofactor evidence="5">
        <name>heme</name>
        <dbReference type="ChEBI" id="CHEBI:30413"/>
    </cofactor>
</comment>
<dbReference type="InterPro" id="IPR050529">
    <property type="entry name" value="CYP450_sterol_14alpha_dmase"/>
</dbReference>
<evidence type="ECO:0000256" key="4">
    <source>
        <dbReference type="ARBA" id="ARBA00023004"/>
    </source>
</evidence>
<keyword evidence="8" id="KW-1185">Reference proteome</keyword>
<evidence type="ECO:0000256" key="2">
    <source>
        <dbReference type="ARBA" id="ARBA00022617"/>
    </source>
</evidence>
<keyword evidence="6" id="KW-0472">Membrane</keyword>
<reference evidence="7" key="1">
    <citation type="journal article" date="2023" name="Mol. Phylogenet. Evol.">
        <title>Genome-scale phylogeny and comparative genomics of the fungal order Sordariales.</title>
        <authorList>
            <person name="Hensen N."/>
            <person name="Bonometti L."/>
            <person name="Westerberg I."/>
            <person name="Brannstrom I.O."/>
            <person name="Guillou S."/>
            <person name="Cros-Aarteil S."/>
            <person name="Calhoun S."/>
            <person name="Haridas S."/>
            <person name="Kuo A."/>
            <person name="Mondo S."/>
            <person name="Pangilinan J."/>
            <person name="Riley R."/>
            <person name="LaButti K."/>
            <person name="Andreopoulos B."/>
            <person name="Lipzen A."/>
            <person name="Chen C."/>
            <person name="Yan M."/>
            <person name="Daum C."/>
            <person name="Ng V."/>
            <person name="Clum A."/>
            <person name="Steindorff A."/>
            <person name="Ohm R.A."/>
            <person name="Martin F."/>
            <person name="Silar P."/>
            <person name="Natvig D.O."/>
            <person name="Lalanne C."/>
            <person name="Gautier V."/>
            <person name="Ament-Velasquez S.L."/>
            <person name="Kruys A."/>
            <person name="Hutchinson M.I."/>
            <person name="Powell A.J."/>
            <person name="Barry K."/>
            <person name="Miller A.N."/>
            <person name="Grigoriev I.V."/>
            <person name="Debuchy R."/>
            <person name="Gladieux P."/>
            <person name="Hiltunen Thoren M."/>
            <person name="Johannesson H."/>
        </authorList>
    </citation>
    <scope>NUCLEOTIDE SEQUENCE</scope>
    <source>
        <strain evidence="7">CBS 333.67</strain>
    </source>
</reference>
<dbReference type="GO" id="GO:0005506">
    <property type="term" value="F:iron ion binding"/>
    <property type="evidence" value="ECO:0007669"/>
    <property type="project" value="InterPro"/>
</dbReference>
<dbReference type="GO" id="GO:0016705">
    <property type="term" value="F:oxidoreductase activity, acting on paired donors, with incorporation or reduction of molecular oxygen"/>
    <property type="evidence" value="ECO:0007669"/>
    <property type="project" value="InterPro"/>
</dbReference>
<evidence type="ECO:0000313" key="8">
    <source>
        <dbReference type="Proteomes" id="UP001273166"/>
    </source>
</evidence>
<evidence type="ECO:0000256" key="3">
    <source>
        <dbReference type="ARBA" id="ARBA00022723"/>
    </source>
</evidence>
<keyword evidence="4 5" id="KW-0408">Iron</keyword>
<keyword evidence="6" id="KW-0812">Transmembrane</keyword>
<evidence type="ECO:0000313" key="7">
    <source>
        <dbReference type="EMBL" id="KAK3302662.1"/>
    </source>
</evidence>
<evidence type="ECO:0000256" key="6">
    <source>
        <dbReference type="SAM" id="Phobius"/>
    </source>
</evidence>
<comment type="similarity">
    <text evidence="1">Belongs to the cytochrome P450 family.</text>
</comment>
<name>A0AAJ0GMH9_9PEZI</name>
<evidence type="ECO:0000256" key="1">
    <source>
        <dbReference type="ARBA" id="ARBA00010617"/>
    </source>
</evidence>
<keyword evidence="6" id="KW-1133">Transmembrane helix</keyword>
<reference evidence="7" key="2">
    <citation type="submission" date="2023-06" db="EMBL/GenBank/DDBJ databases">
        <authorList>
            <consortium name="Lawrence Berkeley National Laboratory"/>
            <person name="Mondo S.J."/>
            <person name="Hensen N."/>
            <person name="Bonometti L."/>
            <person name="Westerberg I."/>
            <person name="Brannstrom I.O."/>
            <person name="Guillou S."/>
            <person name="Cros-Aarteil S."/>
            <person name="Calhoun S."/>
            <person name="Haridas S."/>
            <person name="Kuo A."/>
            <person name="Pangilinan J."/>
            <person name="Riley R."/>
            <person name="Labutti K."/>
            <person name="Andreopoulos B."/>
            <person name="Lipzen A."/>
            <person name="Chen C."/>
            <person name="Yanf M."/>
            <person name="Daum C."/>
            <person name="Ng V."/>
            <person name="Clum A."/>
            <person name="Steindorff A."/>
            <person name="Ohm R."/>
            <person name="Martin F."/>
            <person name="Silar P."/>
            <person name="Natvig D."/>
            <person name="Lalanne C."/>
            <person name="Gautier V."/>
            <person name="Ament-Velasquez S.L."/>
            <person name="Kruys A."/>
            <person name="Hutchinson M.I."/>
            <person name="Powell A.J."/>
            <person name="Barry K."/>
            <person name="Miller A.N."/>
            <person name="Grigoriev I.V."/>
            <person name="Debuchy R."/>
            <person name="Gladieux P."/>
            <person name="Thoren M.H."/>
            <person name="Johannesson H."/>
        </authorList>
    </citation>
    <scope>NUCLEOTIDE SEQUENCE</scope>
    <source>
        <strain evidence="7">CBS 333.67</strain>
    </source>
</reference>
<dbReference type="AlphaFoldDB" id="A0AAJ0GMH9"/>
<dbReference type="SUPFAM" id="SSF48264">
    <property type="entry name" value="Cytochrome P450"/>
    <property type="match status" value="1"/>
</dbReference>
<organism evidence="7 8">
    <name type="scientific">Chaetomium strumarium</name>
    <dbReference type="NCBI Taxonomy" id="1170767"/>
    <lineage>
        <taxon>Eukaryota</taxon>
        <taxon>Fungi</taxon>
        <taxon>Dikarya</taxon>
        <taxon>Ascomycota</taxon>
        <taxon>Pezizomycotina</taxon>
        <taxon>Sordariomycetes</taxon>
        <taxon>Sordariomycetidae</taxon>
        <taxon>Sordariales</taxon>
        <taxon>Chaetomiaceae</taxon>
        <taxon>Chaetomium</taxon>
    </lineage>
</organism>
<feature type="transmembrane region" description="Helical" evidence="6">
    <location>
        <begin position="20"/>
        <end position="38"/>
    </location>
</feature>
<keyword evidence="3 5" id="KW-0479">Metal-binding</keyword>
<dbReference type="InterPro" id="IPR002401">
    <property type="entry name" value="Cyt_P450_E_grp-I"/>
</dbReference>
<dbReference type="InterPro" id="IPR001128">
    <property type="entry name" value="Cyt_P450"/>
</dbReference>
<keyword evidence="2 5" id="KW-0349">Heme</keyword>
<evidence type="ECO:0000256" key="5">
    <source>
        <dbReference type="PIRSR" id="PIRSR602401-1"/>
    </source>
</evidence>
<sequence>MEYLNTSATQSSELVMNKSSYIQIILGLLLLFPLLLLLRWQSSNGGEAGKEPPLMAETVPYISNSLLCLSNMGAFLDKVRETLETRKSGIAKVYLGFRPVYIVAGAQNVQRLFGSPEVLDGDFIHFILMNAQWGLTQAEMARFRKDKSGRHKKPLPGTEQTPDDQRYWRNHNLLYANFLSEASHSDALAAQFTTRFAERLDGQPVGVWTTVRLLDFLKAHMAECAIATLFGTRLLELNPELVKRYWEYDAVAGRLILGFPHWMQPRAVRVKARLHAMVLRHIDAAWDSFDWAGPDADAAWEPHFGSRLSRESARWLREQGFSDHVAAGHTLATLFGLNGNTVPITAWAMMELIRDPALLRAVRDELRQSGACAPDSDTRSGPTPLIASRVVGLPLLQSLYVEAMRLHVSFSVTREVRKGPVELVPGYRGAETGALVQAVSDMAHLDEAVWGVDGHPASEFWAWRHVKFVDDEPEEQEEDDSERNSPVRTRKMQFAMRGRPSSFFPYGGGYWVCPGRHFAKMEIMLALALMVTKFDFEFVEWTNLDGTKSDRPARDDRNYAGIIAMVPDRDMTFQWKRIC</sequence>
<dbReference type="RefSeq" id="XP_062718442.1">
    <property type="nucleotide sequence ID" value="XM_062870006.1"/>
</dbReference>
<dbReference type="InterPro" id="IPR036396">
    <property type="entry name" value="Cyt_P450_sf"/>
</dbReference>
<comment type="caution">
    <text evidence="7">The sequence shown here is derived from an EMBL/GenBank/DDBJ whole genome shotgun (WGS) entry which is preliminary data.</text>
</comment>
<dbReference type="GO" id="GO:0008395">
    <property type="term" value="F:steroid hydroxylase activity"/>
    <property type="evidence" value="ECO:0007669"/>
    <property type="project" value="TreeGrafter"/>
</dbReference>
<protein>
    <submittedName>
        <fullName evidence="7">Cytochrome P450</fullName>
    </submittedName>
</protein>
<dbReference type="PANTHER" id="PTHR24304:SF2">
    <property type="entry name" value="24-HYDROXYCHOLESTEROL 7-ALPHA-HYDROXYLASE"/>
    <property type="match status" value="1"/>
</dbReference>
<accession>A0AAJ0GMH9</accession>
<dbReference type="PANTHER" id="PTHR24304">
    <property type="entry name" value="CYTOCHROME P450 FAMILY 7"/>
    <property type="match status" value="1"/>
</dbReference>
<dbReference type="Proteomes" id="UP001273166">
    <property type="component" value="Unassembled WGS sequence"/>
</dbReference>
<proteinExistence type="inferred from homology"/>
<dbReference type="GeneID" id="87888835"/>
<dbReference type="PRINTS" id="PR00463">
    <property type="entry name" value="EP450I"/>
</dbReference>
<feature type="binding site" description="axial binding residue" evidence="5">
    <location>
        <position position="513"/>
    </location>
    <ligand>
        <name>heme</name>
        <dbReference type="ChEBI" id="CHEBI:30413"/>
    </ligand>
    <ligandPart>
        <name>Fe</name>
        <dbReference type="ChEBI" id="CHEBI:18248"/>
    </ligandPart>
</feature>
<dbReference type="Pfam" id="PF00067">
    <property type="entry name" value="p450"/>
    <property type="match status" value="1"/>
</dbReference>
<dbReference type="EMBL" id="JAUDZG010000007">
    <property type="protein sequence ID" value="KAK3302662.1"/>
    <property type="molecule type" value="Genomic_DNA"/>
</dbReference>
<dbReference type="Gene3D" id="1.10.630.10">
    <property type="entry name" value="Cytochrome P450"/>
    <property type="match status" value="1"/>
</dbReference>
<dbReference type="CDD" id="cd11040">
    <property type="entry name" value="CYP7_CYP8-like"/>
    <property type="match status" value="1"/>
</dbReference>